<evidence type="ECO:0000313" key="4">
    <source>
        <dbReference type="Proteomes" id="UP000754710"/>
    </source>
</evidence>
<reference evidence="3 4" key="1">
    <citation type="submission" date="2021-08" db="EMBL/GenBank/DDBJ databases">
        <title>Nocardioides bacterium WL0053 sp. nov., isolated from the sediment.</title>
        <authorList>
            <person name="Wang L."/>
            <person name="Zhang D."/>
            <person name="Zhang A."/>
        </authorList>
    </citation>
    <scope>NUCLEOTIDE SEQUENCE [LARGE SCALE GENOMIC DNA]</scope>
    <source>
        <strain evidence="3 4">WL0053</strain>
    </source>
</reference>
<evidence type="ECO:0000259" key="2">
    <source>
        <dbReference type="SMART" id="SM00507"/>
    </source>
</evidence>
<comment type="caution">
    <text evidence="3">The sequence shown here is derived from an EMBL/GenBank/DDBJ whole genome shotgun (WGS) entry which is preliminary data.</text>
</comment>
<evidence type="ECO:0000313" key="3">
    <source>
        <dbReference type="EMBL" id="MBY9076597.1"/>
    </source>
</evidence>
<dbReference type="GO" id="GO:0004519">
    <property type="term" value="F:endonuclease activity"/>
    <property type="evidence" value="ECO:0007669"/>
    <property type="project" value="UniProtKB-KW"/>
</dbReference>
<proteinExistence type="predicted"/>
<dbReference type="Proteomes" id="UP000754710">
    <property type="component" value="Unassembled WGS sequence"/>
</dbReference>
<organism evidence="3 4">
    <name type="scientific">Nocardioides jiangsuensis</name>
    <dbReference type="NCBI Taxonomy" id="2866161"/>
    <lineage>
        <taxon>Bacteria</taxon>
        <taxon>Bacillati</taxon>
        <taxon>Actinomycetota</taxon>
        <taxon>Actinomycetes</taxon>
        <taxon>Propionibacteriales</taxon>
        <taxon>Nocardioidaceae</taxon>
        <taxon>Nocardioides</taxon>
    </lineage>
</organism>
<dbReference type="Pfam" id="PF02720">
    <property type="entry name" value="DUF222"/>
    <property type="match status" value="1"/>
</dbReference>
<dbReference type="SMART" id="SM00507">
    <property type="entry name" value="HNHc"/>
    <property type="match status" value="1"/>
</dbReference>
<sequence length="387" mass="42266">MVDEPGGATDHAARAGPPDLGAGGAAPAAARRGGQGRRGGRERGFVDRGLVAHATRQVRPSVSSDVRLAKALDERFELTRAAMASGTVNPDQARVIVHAVDHLPDDLEPEWRARAEAHLVESAGEVDAKTLRILGRRILDVLDPGAADDREGRKLEDEERRARRATYLHLRDNGDGTHSGTFKIPDLHAAMLTKALQALAAPRRVGEARYDPTSGRKRPYAELLGLAFCELVERYPTDRLPSAGGNNATIVVTIPLDFLLRGIGAATLDDGTRVSAAEARRLACDAGIIPLVLGGESEPLDIGRERGFHTRHQRLTLAHRDRGCRADGCDRPPSWTEAHHEMPWSRGGPTDLAHGGLRCFHHHRLEHDDAYDKTLLPNGRIRYHRRT</sequence>
<feature type="domain" description="HNH nuclease" evidence="2">
    <location>
        <begin position="312"/>
        <end position="364"/>
    </location>
</feature>
<dbReference type="CDD" id="cd00085">
    <property type="entry name" value="HNHc"/>
    <property type="match status" value="1"/>
</dbReference>
<feature type="compositionally biased region" description="Low complexity" evidence="1">
    <location>
        <begin position="14"/>
        <end position="32"/>
    </location>
</feature>
<keyword evidence="4" id="KW-1185">Reference proteome</keyword>
<dbReference type="InterPro" id="IPR003870">
    <property type="entry name" value="DUF222"/>
</dbReference>
<accession>A0ABS7RSK0</accession>
<keyword evidence="3" id="KW-0378">Hydrolase</keyword>
<gene>
    <name evidence="3" type="ORF">K1X13_17320</name>
</gene>
<keyword evidence="3" id="KW-0255">Endonuclease</keyword>
<dbReference type="EMBL" id="JAIEZQ010000003">
    <property type="protein sequence ID" value="MBY9076597.1"/>
    <property type="molecule type" value="Genomic_DNA"/>
</dbReference>
<protein>
    <submittedName>
        <fullName evidence="3">HNH endonuclease</fullName>
    </submittedName>
</protein>
<dbReference type="InterPro" id="IPR003615">
    <property type="entry name" value="HNH_nuc"/>
</dbReference>
<keyword evidence="3" id="KW-0540">Nuclease</keyword>
<feature type="region of interest" description="Disordered" evidence="1">
    <location>
        <begin position="1"/>
        <end position="44"/>
    </location>
</feature>
<name>A0ABS7RSK0_9ACTN</name>
<evidence type="ECO:0000256" key="1">
    <source>
        <dbReference type="SAM" id="MobiDB-lite"/>
    </source>
</evidence>